<dbReference type="InterPro" id="IPR002299">
    <property type="entry name" value="Porin_Neis"/>
</dbReference>
<dbReference type="Proteomes" id="UP000283709">
    <property type="component" value="Unassembled WGS sequence"/>
</dbReference>
<name>A0A3R7HKF7_9BURK</name>
<dbReference type="SUPFAM" id="SSF56935">
    <property type="entry name" value="Porins"/>
    <property type="match status" value="1"/>
</dbReference>
<dbReference type="InterPro" id="IPR023614">
    <property type="entry name" value="Porin_dom_sf"/>
</dbReference>
<keyword evidence="3" id="KW-0813">Transport</keyword>
<comment type="subunit">
    <text evidence="2">Homotrimer.</text>
</comment>
<accession>A0A3R7HKF7</accession>
<evidence type="ECO:0000256" key="3">
    <source>
        <dbReference type="ARBA" id="ARBA00022448"/>
    </source>
</evidence>
<dbReference type="GO" id="GO:0009279">
    <property type="term" value="C:cell outer membrane"/>
    <property type="evidence" value="ECO:0007669"/>
    <property type="project" value="UniProtKB-SubCell"/>
</dbReference>
<evidence type="ECO:0000256" key="5">
    <source>
        <dbReference type="ARBA" id="ARBA00022692"/>
    </source>
</evidence>
<dbReference type="GO" id="GO:0006811">
    <property type="term" value="P:monoatomic ion transport"/>
    <property type="evidence" value="ECO:0007669"/>
    <property type="project" value="UniProtKB-KW"/>
</dbReference>
<dbReference type="CDD" id="cd00342">
    <property type="entry name" value="gram_neg_porins"/>
    <property type="match status" value="1"/>
</dbReference>
<dbReference type="EMBL" id="MCAS01000002">
    <property type="protein sequence ID" value="RKF50121.1"/>
    <property type="molecule type" value="Genomic_DNA"/>
</dbReference>
<organism evidence="12 13">
    <name type="scientific">Paraburkholderia fungorum</name>
    <dbReference type="NCBI Taxonomy" id="134537"/>
    <lineage>
        <taxon>Bacteria</taxon>
        <taxon>Pseudomonadati</taxon>
        <taxon>Pseudomonadota</taxon>
        <taxon>Betaproteobacteria</taxon>
        <taxon>Burkholderiales</taxon>
        <taxon>Burkholderiaceae</taxon>
        <taxon>Paraburkholderia</taxon>
    </lineage>
</organism>
<proteinExistence type="predicted"/>
<reference evidence="12 13" key="1">
    <citation type="submission" date="2016-07" db="EMBL/GenBank/DDBJ databases">
        <title>Genome analysis of Burkholderia fungorum ES3-20.</title>
        <authorList>
            <person name="Xu D."/>
            <person name="Yao R."/>
            <person name="Zheng S."/>
        </authorList>
    </citation>
    <scope>NUCLEOTIDE SEQUENCE [LARGE SCALE GENOMIC DNA]</scope>
    <source>
        <strain evidence="12 13">ES3-20</strain>
    </source>
</reference>
<keyword evidence="6" id="KW-0732">Signal</keyword>
<evidence type="ECO:0000256" key="10">
    <source>
        <dbReference type="ARBA" id="ARBA00023237"/>
    </source>
</evidence>
<dbReference type="Pfam" id="PF13609">
    <property type="entry name" value="Porin_4"/>
    <property type="match status" value="1"/>
</dbReference>
<dbReference type="InterPro" id="IPR050298">
    <property type="entry name" value="Gram-neg_bact_OMP"/>
</dbReference>
<keyword evidence="7" id="KW-0406">Ion transport</keyword>
<gene>
    <name evidence="12" type="ORF">BCY88_15280</name>
</gene>
<dbReference type="GO" id="GO:0046930">
    <property type="term" value="C:pore complex"/>
    <property type="evidence" value="ECO:0007669"/>
    <property type="project" value="UniProtKB-KW"/>
</dbReference>
<dbReference type="PANTHER" id="PTHR34501:SF9">
    <property type="entry name" value="MAJOR OUTER MEMBRANE PROTEIN P.IA"/>
    <property type="match status" value="1"/>
</dbReference>
<protein>
    <submittedName>
        <fullName evidence="12">Porin</fullName>
    </submittedName>
</protein>
<dbReference type="GO" id="GO:0015288">
    <property type="term" value="F:porin activity"/>
    <property type="evidence" value="ECO:0007669"/>
    <property type="project" value="UniProtKB-KW"/>
</dbReference>
<comment type="caution">
    <text evidence="12">The sequence shown here is derived from an EMBL/GenBank/DDBJ whole genome shotgun (WGS) entry which is preliminary data.</text>
</comment>
<dbReference type="Gene3D" id="2.40.160.10">
    <property type="entry name" value="Porin"/>
    <property type="match status" value="1"/>
</dbReference>
<evidence type="ECO:0000256" key="9">
    <source>
        <dbReference type="ARBA" id="ARBA00023136"/>
    </source>
</evidence>
<keyword evidence="5" id="KW-0812">Transmembrane</keyword>
<evidence type="ECO:0000256" key="6">
    <source>
        <dbReference type="ARBA" id="ARBA00022729"/>
    </source>
</evidence>
<keyword evidence="10" id="KW-0998">Cell outer membrane</keyword>
<evidence type="ECO:0000256" key="8">
    <source>
        <dbReference type="ARBA" id="ARBA00023114"/>
    </source>
</evidence>
<comment type="subcellular location">
    <subcellularLocation>
        <location evidence="1">Cell outer membrane</location>
        <topology evidence="1">Multi-pass membrane protein</topology>
    </subcellularLocation>
</comment>
<sequence length="389" mass="40841">MLFLCPSAYAESSVTLFGVVDAGLGYSSNLASVLSAGQRGVPAVYSGKPAFIFTSGTSLGSRWGLTGREDLGQGLSAVFWLQNGFDVGTGKLNQGGREFGMQSWVGLDSTRYGKLTLGRQYDPIVDFVGSIGPSSFLTGMAAHPGDLDNIDNQSRESNSIKYTTPNFSGFQFGALYGFGGQAGSVISQSTWSLGGKYVRGPIAIGAAYLLAHNSNAINGSGWNNAYDGTFSSSINVGFQSAKTMQIVAAALSYQLSAVTLGVSYSNTEYQAGNFSLFKNNVDFNSGGITAVWQISPALRVGTGYSYTRGNSIAASRAPSYSQVNLSSFYSLSKRTLLYGLIGYQRANGNTLDAYGNIVPATASIGDVSNGSSSAGPTQVLVRVGMRQMF</sequence>
<evidence type="ECO:0000256" key="7">
    <source>
        <dbReference type="ARBA" id="ARBA00023065"/>
    </source>
</evidence>
<keyword evidence="9" id="KW-0472">Membrane</keyword>
<dbReference type="InterPro" id="IPR033900">
    <property type="entry name" value="Gram_neg_porin_domain"/>
</dbReference>
<evidence type="ECO:0000313" key="13">
    <source>
        <dbReference type="Proteomes" id="UP000283709"/>
    </source>
</evidence>
<dbReference type="AlphaFoldDB" id="A0A3R7HKF7"/>
<feature type="domain" description="Porin" evidence="11">
    <location>
        <begin position="3"/>
        <end position="348"/>
    </location>
</feature>
<evidence type="ECO:0000256" key="1">
    <source>
        <dbReference type="ARBA" id="ARBA00004571"/>
    </source>
</evidence>
<evidence type="ECO:0000259" key="11">
    <source>
        <dbReference type="Pfam" id="PF13609"/>
    </source>
</evidence>
<dbReference type="OrthoDB" id="8982743at2"/>
<evidence type="ECO:0000313" key="12">
    <source>
        <dbReference type="EMBL" id="RKF50121.1"/>
    </source>
</evidence>
<evidence type="ECO:0000256" key="2">
    <source>
        <dbReference type="ARBA" id="ARBA00011233"/>
    </source>
</evidence>
<dbReference type="PRINTS" id="PR00184">
    <property type="entry name" value="NEISSPPORIN"/>
</dbReference>
<evidence type="ECO:0000256" key="4">
    <source>
        <dbReference type="ARBA" id="ARBA00022452"/>
    </source>
</evidence>
<keyword evidence="8" id="KW-0626">Porin</keyword>
<dbReference type="PANTHER" id="PTHR34501">
    <property type="entry name" value="PROTEIN YDDL-RELATED"/>
    <property type="match status" value="1"/>
</dbReference>
<keyword evidence="4" id="KW-1134">Transmembrane beta strand</keyword>